<feature type="signal peptide" evidence="1">
    <location>
        <begin position="1"/>
        <end position="18"/>
    </location>
</feature>
<accession>A0A3S6Q294</accession>
<sequence>MNALCLVVLLAVAAVVSSEQCSSAQDCTHVLCDDAHTLACVRRQCTCSDPGQSCTSSSTCQGRCLFGWHCVDGGCHCGFGITDIIGGIGK</sequence>
<dbReference type="EMBL" id="MF624068">
    <property type="protein sequence ID" value="ATY73924.1"/>
    <property type="molecule type" value="mRNA"/>
</dbReference>
<organism evidence="2">
    <name type="scientific">Sinonovacula constricta</name>
    <name type="common">Razor clam</name>
    <dbReference type="NCBI Taxonomy" id="98310"/>
    <lineage>
        <taxon>Eukaryota</taxon>
        <taxon>Metazoa</taxon>
        <taxon>Spiralia</taxon>
        <taxon>Lophotrochozoa</taxon>
        <taxon>Mollusca</taxon>
        <taxon>Bivalvia</taxon>
        <taxon>Autobranchia</taxon>
        <taxon>Heteroconchia</taxon>
        <taxon>Euheterodonta</taxon>
        <taxon>Imparidentia</taxon>
        <taxon>Neoheterodontei</taxon>
        <taxon>Cardiida</taxon>
        <taxon>Tellinoidea</taxon>
        <taxon>Solecurtidae</taxon>
        <taxon>Sinonovacula</taxon>
    </lineage>
</organism>
<reference evidence="2" key="1">
    <citation type="submission" date="2017-08" db="EMBL/GenBank/DDBJ databases">
        <title>Identification, expression, and responses to environmental stresses of two serine protease inhibitor genes from the razor clam Sinonovacula constricta.</title>
        <authorList>
            <person name="Wang X."/>
            <person name="Li C."/>
        </authorList>
    </citation>
    <scope>NUCLEOTIDE SEQUENCE</scope>
</reference>
<feature type="chain" id="PRO_5019402655" evidence="1">
    <location>
        <begin position="19"/>
        <end position="90"/>
    </location>
</feature>
<evidence type="ECO:0000256" key="1">
    <source>
        <dbReference type="SAM" id="SignalP"/>
    </source>
</evidence>
<protein>
    <submittedName>
        <fullName evidence="2">Scsi-2</fullName>
    </submittedName>
</protein>
<evidence type="ECO:0000313" key="2">
    <source>
        <dbReference type="EMBL" id="ATY73924.1"/>
    </source>
</evidence>
<keyword evidence="1" id="KW-0732">Signal</keyword>
<proteinExistence type="evidence at transcript level"/>
<dbReference type="AlphaFoldDB" id="A0A3S6Q294"/>
<name>A0A3S6Q294_SINCO</name>